<evidence type="ECO:0000313" key="2">
    <source>
        <dbReference type="EMBL" id="KAK7281246.1"/>
    </source>
</evidence>
<gene>
    <name evidence="2" type="ORF">RIF29_09046</name>
</gene>
<organism evidence="2 3">
    <name type="scientific">Crotalaria pallida</name>
    <name type="common">Smooth rattlebox</name>
    <name type="synonym">Crotalaria striata</name>
    <dbReference type="NCBI Taxonomy" id="3830"/>
    <lineage>
        <taxon>Eukaryota</taxon>
        <taxon>Viridiplantae</taxon>
        <taxon>Streptophyta</taxon>
        <taxon>Embryophyta</taxon>
        <taxon>Tracheophyta</taxon>
        <taxon>Spermatophyta</taxon>
        <taxon>Magnoliopsida</taxon>
        <taxon>eudicotyledons</taxon>
        <taxon>Gunneridae</taxon>
        <taxon>Pentapetalae</taxon>
        <taxon>rosids</taxon>
        <taxon>fabids</taxon>
        <taxon>Fabales</taxon>
        <taxon>Fabaceae</taxon>
        <taxon>Papilionoideae</taxon>
        <taxon>50 kb inversion clade</taxon>
        <taxon>genistoids sensu lato</taxon>
        <taxon>core genistoids</taxon>
        <taxon>Crotalarieae</taxon>
        <taxon>Crotalaria</taxon>
    </lineage>
</organism>
<sequence length="96" mass="10641">MCSFYLKDIPTQGGATPQPQVGPSLPPQVCESQVVKAKNQLKISCIPGTRSEHKETDQIVVVVDGKVNKPIKTVHKIIKKSKFQWTPFSIRGQVSR</sequence>
<dbReference type="AlphaFoldDB" id="A0AAN9ILL4"/>
<reference evidence="2 3" key="1">
    <citation type="submission" date="2024-01" db="EMBL/GenBank/DDBJ databases">
        <title>The genomes of 5 underutilized Papilionoideae crops provide insights into root nodulation and disease resistanc.</title>
        <authorList>
            <person name="Yuan L."/>
        </authorList>
    </citation>
    <scope>NUCLEOTIDE SEQUENCE [LARGE SCALE GENOMIC DNA]</scope>
    <source>
        <strain evidence="2">ZHUSHIDOU_FW_LH</strain>
        <tissue evidence="2">Leaf</tissue>
    </source>
</reference>
<proteinExistence type="predicted"/>
<protein>
    <submittedName>
        <fullName evidence="2">Uncharacterized protein</fullName>
    </submittedName>
</protein>
<feature type="region of interest" description="Disordered" evidence="1">
    <location>
        <begin position="1"/>
        <end position="24"/>
    </location>
</feature>
<dbReference type="EMBL" id="JAYWIO010000002">
    <property type="protein sequence ID" value="KAK7281246.1"/>
    <property type="molecule type" value="Genomic_DNA"/>
</dbReference>
<comment type="caution">
    <text evidence="2">The sequence shown here is derived from an EMBL/GenBank/DDBJ whole genome shotgun (WGS) entry which is preliminary data.</text>
</comment>
<evidence type="ECO:0000256" key="1">
    <source>
        <dbReference type="SAM" id="MobiDB-lite"/>
    </source>
</evidence>
<accession>A0AAN9ILL4</accession>
<evidence type="ECO:0000313" key="3">
    <source>
        <dbReference type="Proteomes" id="UP001372338"/>
    </source>
</evidence>
<name>A0AAN9ILL4_CROPI</name>
<dbReference type="Proteomes" id="UP001372338">
    <property type="component" value="Unassembled WGS sequence"/>
</dbReference>
<keyword evidence="3" id="KW-1185">Reference proteome</keyword>